<feature type="signal peptide" evidence="1">
    <location>
        <begin position="1"/>
        <end position="22"/>
    </location>
</feature>
<accession>A0AA37JWI6</accession>
<organism evidence="2 3">
    <name type="scientific">Bacteroides uniformis</name>
    <dbReference type="NCBI Taxonomy" id="820"/>
    <lineage>
        <taxon>Bacteria</taxon>
        <taxon>Pseudomonadati</taxon>
        <taxon>Bacteroidota</taxon>
        <taxon>Bacteroidia</taxon>
        <taxon>Bacteroidales</taxon>
        <taxon>Bacteroidaceae</taxon>
        <taxon>Bacteroides</taxon>
    </lineage>
</organism>
<keyword evidence="1" id="KW-0732">Signal</keyword>
<evidence type="ECO:0000256" key="1">
    <source>
        <dbReference type="SAM" id="SignalP"/>
    </source>
</evidence>
<sequence>MTMKKNFFYSMMALFVVLFATACSQEEIISNNGTDGGKVVLSVNVSGATPDTRAVADVDGYVMRCIMEAVDKDGAVINGTRMVAPVSGGKATFEFEKHADAAQYLFWADYVEGTDYTATKTAIYNADALTAIGYRLNKSNTLFNNAAADAFCAAVVAGDLGSNITLKRPFTRLAIKKNDIADWGNLTNIVPSINSGVGYNVATGEATSAVTMSLNTGETLTALADGENAFFCYVFQSASIAKPSTIKFNDGTTENQKTLNITANQMQKLDSNTSVNLKPSEEPGDDKIKVEIEIDNSFNEGGESGKPDEPETPVTPGTVAVGSYINAKGKVVTDVNSAVAVVFAMADGKTDNSTYPDSKKAKAYAVSLKMSTTGRLLMGDYSGLNLTATDDANNAYAGYAFSSTIKTAFDNFTGDKTTLKLFNGFFSTSLEKPAEGSNMSEWYIPSIAQITEYAALSDATLTANLKAAYTGNFYLVSSTVTADGVQGAIYNVTDGTLGKGSLVRDTSSGHIFPVLTIFE</sequence>
<proteinExistence type="predicted"/>
<feature type="chain" id="PRO_5041239000" description="Fimbrillin family protein" evidence="1">
    <location>
        <begin position="23"/>
        <end position="519"/>
    </location>
</feature>
<comment type="caution">
    <text evidence="2">The sequence shown here is derived from an EMBL/GenBank/DDBJ whole genome shotgun (WGS) entry which is preliminary data.</text>
</comment>
<evidence type="ECO:0008006" key="4">
    <source>
        <dbReference type="Google" id="ProtNLM"/>
    </source>
</evidence>
<evidence type="ECO:0000313" key="3">
    <source>
        <dbReference type="Proteomes" id="UP001055048"/>
    </source>
</evidence>
<evidence type="ECO:0000313" key="2">
    <source>
        <dbReference type="EMBL" id="GKH13429.1"/>
    </source>
</evidence>
<dbReference type="Proteomes" id="UP001055048">
    <property type="component" value="Unassembled WGS sequence"/>
</dbReference>
<dbReference type="AlphaFoldDB" id="A0AA37JWI6"/>
<dbReference type="EMBL" id="BQNL01000001">
    <property type="protein sequence ID" value="GKH13429.1"/>
    <property type="molecule type" value="Genomic_DNA"/>
</dbReference>
<protein>
    <recommendedName>
        <fullName evidence="4">Fimbrillin family protein</fullName>
    </recommendedName>
</protein>
<gene>
    <name evidence="2" type="ORF">CE91St12_16390</name>
</gene>
<name>A0AA37JWI6_BACUN</name>
<reference evidence="2" key="1">
    <citation type="submission" date="2022-01" db="EMBL/GenBank/DDBJ databases">
        <title>Novel bile acid biosynthetic pathways are enriched in the microbiome of centenarians.</title>
        <authorList>
            <person name="Sato Y."/>
            <person name="Atarashi K."/>
            <person name="Plichta R.D."/>
            <person name="Arai Y."/>
            <person name="Sasajima S."/>
            <person name="Kearney M.S."/>
            <person name="Suda W."/>
            <person name="Takeshita K."/>
            <person name="Sasaki T."/>
            <person name="Okamoto S."/>
            <person name="Skelly N.A."/>
            <person name="Okamura Y."/>
            <person name="Vlamakis H."/>
            <person name="Li Y."/>
            <person name="Tanoue T."/>
            <person name="Takei H."/>
            <person name="Nittono H."/>
            <person name="Narushima S."/>
            <person name="Irie J."/>
            <person name="Itoh H."/>
            <person name="Moriya K."/>
            <person name="Sugiura Y."/>
            <person name="Suematsu M."/>
            <person name="Moritoki N."/>
            <person name="Shibata S."/>
            <person name="Littman R.D."/>
            <person name="Fischbach A.M."/>
            <person name="Uwamino Y."/>
            <person name="Inoue T."/>
            <person name="Honda A."/>
            <person name="Hattori M."/>
            <person name="Murai T."/>
            <person name="Xavier J.R."/>
            <person name="Hirose N."/>
            <person name="Honda K."/>
        </authorList>
    </citation>
    <scope>NUCLEOTIDE SEQUENCE</scope>
    <source>
        <strain evidence="2">CE91-St12</strain>
    </source>
</reference>
<dbReference type="PROSITE" id="PS51257">
    <property type="entry name" value="PROKAR_LIPOPROTEIN"/>
    <property type="match status" value="1"/>
</dbReference>